<dbReference type="CDD" id="cd22963">
    <property type="entry name" value="DD_CrRSP4-like"/>
    <property type="match status" value="1"/>
</dbReference>
<keyword evidence="3" id="KW-0969">Cilium</keyword>
<keyword evidence="5" id="KW-0966">Cell projection</keyword>
<dbReference type="GO" id="GO:0060294">
    <property type="term" value="P:cilium movement involved in cell motility"/>
    <property type="evidence" value="ECO:0007669"/>
    <property type="project" value="InterPro"/>
</dbReference>
<evidence type="ECO:0000256" key="6">
    <source>
        <dbReference type="SAM" id="MobiDB-lite"/>
    </source>
</evidence>
<evidence type="ECO:0000256" key="1">
    <source>
        <dbReference type="ARBA" id="ARBA00004430"/>
    </source>
</evidence>
<evidence type="ECO:0000256" key="3">
    <source>
        <dbReference type="ARBA" id="ARBA00023069"/>
    </source>
</evidence>
<evidence type="ECO:0000313" key="7">
    <source>
        <dbReference type="EMBL" id="KAJ8608810.1"/>
    </source>
</evidence>
<dbReference type="PANTHER" id="PTHR13159">
    <property type="entry name" value="RADIAL SPOKEHEAD-RELATED"/>
    <property type="match status" value="1"/>
</dbReference>
<dbReference type="PANTHER" id="PTHR13159:SF0">
    <property type="entry name" value="RADIAL SPOKE HEAD 6 HOMOLOG A"/>
    <property type="match status" value="1"/>
</dbReference>
<dbReference type="Pfam" id="PF04712">
    <property type="entry name" value="Radial_spoke"/>
    <property type="match status" value="2"/>
</dbReference>
<dbReference type="Proteomes" id="UP001230188">
    <property type="component" value="Unassembled WGS sequence"/>
</dbReference>
<keyword evidence="2" id="KW-0963">Cytoplasm</keyword>
<evidence type="ECO:0000313" key="8">
    <source>
        <dbReference type="Proteomes" id="UP001230188"/>
    </source>
</evidence>
<dbReference type="GO" id="GO:0001534">
    <property type="term" value="C:radial spoke"/>
    <property type="evidence" value="ECO:0007669"/>
    <property type="project" value="InterPro"/>
</dbReference>
<name>A0AAD7XPH6_9STRA</name>
<reference evidence="7" key="1">
    <citation type="submission" date="2023-01" db="EMBL/GenBank/DDBJ databases">
        <title>Metagenome sequencing of chrysophaentin producing Chrysophaeum taylorii.</title>
        <authorList>
            <person name="Davison J."/>
            <person name="Bewley C."/>
        </authorList>
    </citation>
    <scope>NUCLEOTIDE SEQUENCE</scope>
    <source>
        <strain evidence="7">NIES-1699</strain>
    </source>
</reference>
<evidence type="ECO:0000256" key="4">
    <source>
        <dbReference type="ARBA" id="ARBA00023212"/>
    </source>
</evidence>
<dbReference type="InterPro" id="IPR006802">
    <property type="entry name" value="Radial_spoke"/>
</dbReference>
<accession>A0AAD7XPH6</accession>
<organism evidence="7 8">
    <name type="scientific">Chrysophaeum taylorii</name>
    <dbReference type="NCBI Taxonomy" id="2483200"/>
    <lineage>
        <taxon>Eukaryota</taxon>
        <taxon>Sar</taxon>
        <taxon>Stramenopiles</taxon>
        <taxon>Ochrophyta</taxon>
        <taxon>Pelagophyceae</taxon>
        <taxon>Pelagomonadales</taxon>
        <taxon>Pelagomonadaceae</taxon>
        <taxon>Chrysophaeum</taxon>
    </lineage>
</organism>
<evidence type="ECO:0000256" key="5">
    <source>
        <dbReference type="ARBA" id="ARBA00023273"/>
    </source>
</evidence>
<proteinExistence type="predicted"/>
<keyword evidence="8" id="KW-1185">Reference proteome</keyword>
<evidence type="ECO:0000256" key="2">
    <source>
        <dbReference type="ARBA" id="ARBA00022490"/>
    </source>
</evidence>
<feature type="compositionally biased region" description="Acidic residues" evidence="6">
    <location>
        <begin position="400"/>
        <end position="411"/>
    </location>
</feature>
<dbReference type="EMBL" id="JAQMWT010000158">
    <property type="protein sequence ID" value="KAJ8608810.1"/>
    <property type="molecule type" value="Genomic_DNA"/>
</dbReference>
<sequence length="427" mass="47512">MSFEEAKQFLRREDEDGSSLYEHLSRVLTKIIVEKPANANAMFEQISQEMRGTEFIKKTPPAEGDQEVVRPEKEAQLEWCGTISRLYEEMEEREGTFPDLMTEANLYEWAGISFGRAETYRLYLAIKAKALQEGLKLRFWGKILARSGDYYVAQAENSEPPSAEDVKTIEGAEGANKYAFWVCKYAGGDWTKLPNVSPEAIVVARQIKRYLTGDLDAKVPSYPPFPGGTEAHLVRAQIAQITAECCVSPAGFYQEDDEAEEGIKSIKKVDEMEDYKSMDDLKDGSNWKHHELPINVNGRCNQPPVDEEVDAESADLPDMPLLAPIADDDPAWRIEACPGGTGESPDSAVVAKSLKWPGAVAAAFGNKFVNVYCGFGYSSNRGTPYQPPPIAPIQKEWAPVEEETDLVEDEDKITAPVFETEGDEEEA</sequence>
<dbReference type="AlphaFoldDB" id="A0AAD7XPH6"/>
<comment type="subcellular location">
    <subcellularLocation>
        <location evidence="1">Cytoplasm</location>
        <location evidence="1">Cytoskeleton</location>
        <location evidence="1">Cilium axoneme</location>
    </subcellularLocation>
</comment>
<protein>
    <submittedName>
        <fullName evidence="7">Uncharacterized protein</fullName>
    </submittedName>
</protein>
<dbReference type="GO" id="GO:0035082">
    <property type="term" value="P:axoneme assembly"/>
    <property type="evidence" value="ECO:0007669"/>
    <property type="project" value="TreeGrafter"/>
</dbReference>
<gene>
    <name evidence="7" type="ORF">CTAYLR_009353</name>
</gene>
<comment type="caution">
    <text evidence="7">The sequence shown here is derived from an EMBL/GenBank/DDBJ whole genome shotgun (WGS) entry which is preliminary data.</text>
</comment>
<keyword evidence="4" id="KW-0206">Cytoskeleton</keyword>
<feature type="region of interest" description="Disordered" evidence="6">
    <location>
        <begin position="400"/>
        <end position="427"/>
    </location>
</feature>